<dbReference type="PIRSF" id="PIRSF006487">
    <property type="entry name" value="GcvT"/>
    <property type="match status" value="1"/>
</dbReference>
<dbReference type="Pfam" id="PF01571">
    <property type="entry name" value="GCV_T"/>
    <property type="match status" value="1"/>
</dbReference>
<dbReference type="SUPFAM" id="SSF101790">
    <property type="entry name" value="Aminomethyltransferase beta-barrel domain"/>
    <property type="match status" value="1"/>
</dbReference>
<evidence type="ECO:0000256" key="1">
    <source>
        <dbReference type="PIRSR" id="PIRSR006487-1"/>
    </source>
</evidence>
<dbReference type="Gene3D" id="3.30.1360.120">
    <property type="entry name" value="Probable tRNA modification gtpase trme, domain 1"/>
    <property type="match status" value="1"/>
</dbReference>
<accession>A0A1G7S9Y8</accession>
<dbReference type="InterPro" id="IPR013977">
    <property type="entry name" value="GcvT_C"/>
</dbReference>
<keyword evidence="4" id="KW-0808">Transferase</keyword>
<dbReference type="EMBL" id="FNCE01000006">
    <property type="protein sequence ID" value="SDG19856.1"/>
    <property type="molecule type" value="Genomic_DNA"/>
</dbReference>
<dbReference type="Proteomes" id="UP000199415">
    <property type="component" value="Unassembled WGS sequence"/>
</dbReference>
<feature type="binding site" evidence="1">
    <location>
        <position position="227"/>
    </location>
    <ligand>
        <name>substrate</name>
    </ligand>
</feature>
<sequence>MPQTKQRKVPVNLRQSGDHDVKMLIGTRVRKSCYWHKSVEHGVRAVTVYNRMYHPRLYFSDEQNSLMGEYYFLTNYVTLWNVAVERQIMVKGPDAMEFVNRVVTRDMKKKMPVNKGRYVILCDQEGGIINDPVLLRVAEDEFWFSISDSDLQLWFKGLNQGWNLDVEIAEIDVSPVQVQGPYAQPLMAKLFGEQIKEMGYYWLWQTELNGMQVVISRTGFSGEVGYEVYLRNSMRDADQLWDTIVEAGQEYNLRVIAPGHIRRIEAGILSYGQDMDLETNPFEVPLEWQYDGEKEDWYVGKEALDRIASEGVERKLVGLVMGGPPVRWYNTDFWLVYDETGENGVGYVTSAFYSPKMETNIALAFVPKKYAELGTALSVGLPAEATPVNATVHQVPFFDANKELPRGGQPGQQLKG</sequence>
<evidence type="ECO:0000313" key="5">
    <source>
        <dbReference type="Proteomes" id="UP000199415"/>
    </source>
</evidence>
<dbReference type="InterPro" id="IPR029043">
    <property type="entry name" value="GcvT/YgfZ_C"/>
</dbReference>
<keyword evidence="4" id="KW-0489">Methyltransferase</keyword>
<proteinExistence type="predicted"/>
<dbReference type="RefSeq" id="WP_218119173.1">
    <property type="nucleotide sequence ID" value="NZ_FNCE01000006.1"/>
</dbReference>
<reference evidence="4 5" key="1">
    <citation type="submission" date="2016-10" db="EMBL/GenBank/DDBJ databases">
        <authorList>
            <person name="de Groot N.N."/>
        </authorList>
    </citation>
    <scope>NUCLEOTIDE SEQUENCE [LARGE SCALE GENOMIC DNA]</scope>
    <source>
        <strain evidence="4 5">DSM 25584</strain>
    </source>
</reference>
<dbReference type="AlphaFoldDB" id="A0A1G7S9Y8"/>
<feature type="domain" description="Aminomethyltransferase C-terminal" evidence="3">
    <location>
        <begin position="314"/>
        <end position="399"/>
    </location>
</feature>
<dbReference type="InterPro" id="IPR027266">
    <property type="entry name" value="TrmE/GcvT-like"/>
</dbReference>
<evidence type="ECO:0000259" key="3">
    <source>
        <dbReference type="Pfam" id="PF08669"/>
    </source>
</evidence>
<name>A0A1G7S9Y8_9PROT</name>
<keyword evidence="5" id="KW-1185">Reference proteome</keyword>
<dbReference type="PANTHER" id="PTHR43757">
    <property type="entry name" value="AMINOMETHYLTRANSFERASE"/>
    <property type="match status" value="1"/>
</dbReference>
<dbReference type="GO" id="GO:0032259">
    <property type="term" value="P:methylation"/>
    <property type="evidence" value="ECO:0007669"/>
    <property type="project" value="UniProtKB-KW"/>
</dbReference>
<evidence type="ECO:0000259" key="2">
    <source>
        <dbReference type="Pfam" id="PF01571"/>
    </source>
</evidence>
<dbReference type="STRING" id="1082479.SAMN05216241_106177"/>
<gene>
    <name evidence="4" type="ORF">SAMN05216241_106177</name>
</gene>
<dbReference type="InterPro" id="IPR028896">
    <property type="entry name" value="GcvT/YgfZ/DmdA"/>
</dbReference>
<protein>
    <submittedName>
        <fullName evidence="4">Aminomethyltransferase</fullName>
    </submittedName>
</protein>
<evidence type="ECO:0000313" key="4">
    <source>
        <dbReference type="EMBL" id="SDG19856.1"/>
    </source>
</evidence>
<feature type="domain" description="GCVT N-terminal" evidence="2">
    <location>
        <begin position="38"/>
        <end position="289"/>
    </location>
</feature>
<organism evidence="4 5">
    <name type="scientific">Limimonas halophila</name>
    <dbReference type="NCBI Taxonomy" id="1082479"/>
    <lineage>
        <taxon>Bacteria</taxon>
        <taxon>Pseudomonadati</taxon>
        <taxon>Pseudomonadota</taxon>
        <taxon>Alphaproteobacteria</taxon>
        <taxon>Rhodospirillales</taxon>
        <taxon>Rhodovibrionaceae</taxon>
        <taxon>Limimonas</taxon>
    </lineage>
</organism>
<dbReference type="Pfam" id="PF08669">
    <property type="entry name" value="GCV_T_C"/>
    <property type="match status" value="1"/>
</dbReference>
<dbReference type="SUPFAM" id="SSF103025">
    <property type="entry name" value="Folate-binding domain"/>
    <property type="match status" value="1"/>
</dbReference>
<dbReference type="GO" id="GO:0008168">
    <property type="term" value="F:methyltransferase activity"/>
    <property type="evidence" value="ECO:0007669"/>
    <property type="project" value="UniProtKB-KW"/>
</dbReference>
<dbReference type="PANTHER" id="PTHR43757:SF2">
    <property type="entry name" value="AMINOMETHYLTRANSFERASE, MITOCHONDRIAL"/>
    <property type="match status" value="1"/>
</dbReference>
<dbReference type="InterPro" id="IPR006222">
    <property type="entry name" value="GCVT_N"/>
</dbReference>